<dbReference type="Proteomes" id="UP001165064">
    <property type="component" value="Unassembled WGS sequence"/>
</dbReference>
<name>A0ACB5T1B7_AMBMO</name>
<keyword evidence="2" id="KW-1185">Reference proteome</keyword>
<evidence type="ECO:0000313" key="1">
    <source>
        <dbReference type="EMBL" id="GME79183.1"/>
    </source>
</evidence>
<proteinExistence type="predicted"/>
<reference evidence="1" key="1">
    <citation type="submission" date="2023-04" db="EMBL/GenBank/DDBJ databases">
        <title>Ambrosiozyma monospora NBRC 10751.</title>
        <authorList>
            <person name="Ichikawa N."/>
            <person name="Sato H."/>
            <person name="Tonouchi N."/>
        </authorList>
    </citation>
    <scope>NUCLEOTIDE SEQUENCE</scope>
    <source>
        <strain evidence="1">NBRC 10751</strain>
    </source>
</reference>
<accession>A0ACB5T1B7</accession>
<sequence length="304" mass="34353">MKSLSIQDSIEERVDNRLRSSEPNNMPPIIGNGQDVESDMDSNDDGDDDSYEFDIYRNPSNNNYDHFDDSMLEEVNQVPDDLDFDEQAWDEQQHIDKSYGPVVAGKRKHHEKSKLRLQRMKSFTEHKNIGLVTSPSSANSSLSSNNTIKLDEKTITLFSPINKSNIQDSQSSISSSDATRYRSQNSTFGDDEFSFNNSKPVKGVIIDYFPSIPKENKATNSKILGFKISEENELAGYEDEDAFSELEQHIFQTQKNCGTPQILNNSDLSYITPHTSRNTNVVDRRRDSGLTTISEVSFNSLHSG</sequence>
<gene>
    <name evidence="1" type="ORF">Amon02_000381000</name>
</gene>
<evidence type="ECO:0000313" key="2">
    <source>
        <dbReference type="Proteomes" id="UP001165064"/>
    </source>
</evidence>
<organism evidence="1 2">
    <name type="scientific">Ambrosiozyma monospora</name>
    <name type="common">Yeast</name>
    <name type="synonym">Endomycopsis monosporus</name>
    <dbReference type="NCBI Taxonomy" id="43982"/>
    <lineage>
        <taxon>Eukaryota</taxon>
        <taxon>Fungi</taxon>
        <taxon>Dikarya</taxon>
        <taxon>Ascomycota</taxon>
        <taxon>Saccharomycotina</taxon>
        <taxon>Pichiomycetes</taxon>
        <taxon>Pichiales</taxon>
        <taxon>Pichiaceae</taxon>
        <taxon>Ambrosiozyma</taxon>
    </lineage>
</organism>
<protein>
    <submittedName>
        <fullName evidence="1">Unnamed protein product</fullName>
    </submittedName>
</protein>
<comment type="caution">
    <text evidence="1">The sequence shown here is derived from an EMBL/GenBank/DDBJ whole genome shotgun (WGS) entry which is preliminary data.</text>
</comment>
<dbReference type="EMBL" id="BSXS01002479">
    <property type="protein sequence ID" value="GME79183.1"/>
    <property type="molecule type" value="Genomic_DNA"/>
</dbReference>